<dbReference type="KEGG" id="dhd:Dhaf_4048"/>
<name>B8FT42_DESHD</name>
<dbReference type="Proteomes" id="UP000007726">
    <property type="component" value="Chromosome"/>
</dbReference>
<dbReference type="EMBL" id="CP001336">
    <property type="protein sequence ID" value="ACL22058.1"/>
    <property type="molecule type" value="Genomic_DNA"/>
</dbReference>
<evidence type="ECO:0000313" key="4">
    <source>
        <dbReference type="Proteomes" id="UP000007726"/>
    </source>
</evidence>
<sequence>MKRRSPRRGIYKVVRVFGVSVFLLLLLGSLGWVYRSSFLTGSLKVEIARQGSIDHLQTVAAVFANEETLLKAPGAGTTEFLVQEGERVRKGDLIARIHSGGVVLGQENAAAAHDLYASSGGIVFSVIDGLETYLTPENLLAMDVGKILQPTQELSTTQEAQEAQEPSPPQSSGSVAAGKVIGKIVNNLKPTVAVLKVEPKGYEVGKSVKLIIDDQNYSAKILRLLDNPHGLVVQFNQYINGTSQKRLQDISLVQRPSVSGVLVPKSSLWSKGEEQGVYVVKEGAIQYRKVKILDQNDQVICVENLPHGIPVITNPRTGIDGLIMNIKNVSQS</sequence>
<evidence type="ECO:0000256" key="1">
    <source>
        <dbReference type="SAM" id="MobiDB-lite"/>
    </source>
</evidence>
<dbReference type="Pfam" id="PF26018">
    <property type="entry name" value="BSH_RND_rel"/>
    <property type="match status" value="1"/>
</dbReference>
<evidence type="ECO:0000313" key="3">
    <source>
        <dbReference type="EMBL" id="ACL22058.1"/>
    </source>
</evidence>
<dbReference type="InterPro" id="IPR058709">
    <property type="entry name" value="BSH_RND-rel"/>
</dbReference>
<dbReference type="HOGENOM" id="CLU_073023_0_0_9"/>
<proteinExistence type="predicted"/>
<gene>
    <name evidence="3" type="ordered locus">Dhaf_4048</name>
</gene>
<dbReference type="RefSeq" id="WP_015944983.1">
    <property type="nucleotide sequence ID" value="NC_011830.1"/>
</dbReference>
<accession>B8FT42</accession>
<evidence type="ECO:0000259" key="2">
    <source>
        <dbReference type="Pfam" id="PF26018"/>
    </source>
</evidence>
<organism evidence="3 4">
    <name type="scientific">Desulfitobacterium hafniense (strain DSM 10664 / DCB-2)</name>
    <dbReference type="NCBI Taxonomy" id="272564"/>
    <lineage>
        <taxon>Bacteria</taxon>
        <taxon>Bacillati</taxon>
        <taxon>Bacillota</taxon>
        <taxon>Clostridia</taxon>
        <taxon>Eubacteriales</taxon>
        <taxon>Desulfitobacteriaceae</taxon>
        <taxon>Desulfitobacterium</taxon>
    </lineage>
</organism>
<feature type="region of interest" description="Disordered" evidence="1">
    <location>
        <begin position="154"/>
        <end position="175"/>
    </location>
</feature>
<dbReference type="AlphaFoldDB" id="B8FT42"/>
<protein>
    <recommendedName>
        <fullName evidence="2">RND related barrel-sandwich hybrid domain-containing protein</fullName>
    </recommendedName>
</protein>
<feature type="domain" description="RND related barrel-sandwich hybrid" evidence="2">
    <location>
        <begin position="67"/>
        <end position="156"/>
    </location>
</feature>
<dbReference type="Gene3D" id="2.40.420.20">
    <property type="match status" value="1"/>
</dbReference>
<reference evidence="3 4" key="1">
    <citation type="journal article" date="2012" name="BMC Microbiol.">
        <title>Genome sequence of Desulfitobacterium hafniense DCB-2, a Gram-positive anaerobe capable of dehalogenation and metal reduction.</title>
        <authorList>
            <person name="Kim S.H."/>
            <person name="Harzman C."/>
            <person name="Davis J.K."/>
            <person name="Hutcheson R."/>
            <person name="Broderick J.B."/>
            <person name="Marsh T.L."/>
            <person name="Tiedje J.M."/>
        </authorList>
    </citation>
    <scope>NUCLEOTIDE SEQUENCE [LARGE SCALE GENOMIC DNA]</scope>
    <source>
        <strain evidence="4">DSM 10664 / DCB-2</strain>
    </source>
</reference>